<comment type="catalytic activity">
    <reaction evidence="6">
        <text>ATP + H2O = ADP + phosphate + H(+)</text>
        <dbReference type="Rhea" id="RHEA:13065"/>
        <dbReference type="ChEBI" id="CHEBI:15377"/>
        <dbReference type="ChEBI" id="CHEBI:15378"/>
        <dbReference type="ChEBI" id="CHEBI:30616"/>
        <dbReference type="ChEBI" id="CHEBI:43474"/>
        <dbReference type="ChEBI" id="CHEBI:456216"/>
        <dbReference type="EC" id="3.6.4.13"/>
    </reaction>
</comment>
<dbReference type="CDD" id="cd18791">
    <property type="entry name" value="SF2_C_RHA"/>
    <property type="match status" value="1"/>
</dbReference>
<dbReference type="EMBL" id="CADEPM010000006">
    <property type="protein sequence ID" value="CAB3407414.1"/>
    <property type="molecule type" value="Genomic_DNA"/>
</dbReference>
<evidence type="ECO:0000313" key="10">
    <source>
        <dbReference type="EMBL" id="CAB3407414.1"/>
    </source>
</evidence>
<dbReference type="Gene3D" id="1.20.120.1080">
    <property type="match status" value="1"/>
</dbReference>
<dbReference type="Gene3D" id="3.40.50.300">
    <property type="entry name" value="P-loop containing nucleotide triphosphate hydrolases"/>
    <property type="match status" value="2"/>
</dbReference>
<dbReference type="GO" id="GO:0003725">
    <property type="term" value="F:double-stranded RNA binding"/>
    <property type="evidence" value="ECO:0007669"/>
    <property type="project" value="TreeGrafter"/>
</dbReference>
<dbReference type="FunFam" id="3.40.50.300:FF:000145">
    <property type="entry name" value="probable ATP-dependent RNA helicase DHX40"/>
    <property type="match status" value="1"/>
</dbReference>
<dbReference type="PANTHER" id="PTHR18934:SF118">
    <property type="entry name" value="ATP-DEPENDENT RNA HELICASE DHX33"/>
    <property type="match status" value="1"/>
</dbReference>
<dbReference type="SMART" id="SM00490">
    <property type="entry name" value="HELICc"/>
    <property type="match status" value="1"/>
</dbReference>
<keyword evidence="11" id="KW-1185">Reference proteome</keyword>
<evidence type="ECO:0000259" key="9">
    <source>
        <dbReference type="PROSITE" id="PS51194"/>
    </source>
</evidence>
<dbReference type="EC" id="3.6.4.13" evidence="1"/>
<feature type="compositionally biased region" description="Basic and acidic residues" evidence="7">
    <location>
        <begin position="38"/>
        <end position="48"/>
    </location>
</feature>
<reference evidence="10 11" key="1">
    <citation type="submission" date="2020-04" db="EMBL/GenBank/DDBJ databases">
        <authorList>
            <person name="Laetsch R D."/>
            <person name="Stevens L."/>
            <person name="Kumar S."/>
            <person name="Blaxter L. M."/>
        </authorList>
    </citation>
    <scope>NUCLEOTIDE SEQUENCE [LARGE SCALE GENOMIC DNA]</scope>
</reference>
<dbReference type="PROSITE" id="PS51192">
    <property type="entry name" value="HELICASE_ATP_BIND_1"/>
    <property type="match status" value="1"/>
</dbReference>
<dbReference type="Pfam" id="PF21010">
    <property type="entry name" value="HA2_C"/>
    <property type="match status" value="1"/>
</dbReference>
<dbReference type="InterPro" id="IPR007502">
    <property type="entry name" value="Helicase-assoc_dom"/>
</dbReference>
<evidence type="ECO:0000256" key="2">
    <source>
        <dbReference type="ARBA" id="ARBA00022741"/>
    </source>
</evidence>
<dbReference type="InterPro" id="IPR011709">
    <property type="entry name" value="DEAD-box_helicase_OB_fold"/>
</dbReference>
<evidence type="ECO:0000256" key="7">
    <source>
        <dbReference type="SAM" id="MobiDB-lite"/>
    </source>
</evidence>
<evidence type="ECO:0000256" key="6">
    <source>
        <dbReference type="ARBA" id="ARBA00047984"/>
    </source>
</evidence>
<dbReference type="GO" id="GO:0045943">
    <property type="term" value="P:positive regulation of transcription by RNA polymerase I"/>
    <property type="evidence" value="ECO:0007669"/>
    <property type="project" value="TreeGrafter"/>
</dbReference>
<dbReference type="GO" id="GO:0003724">
    <property type="term" value="F:RNA helicase activity"/>
    <property type="evidence" value="ECO:0007669"/>
    <property type="project" value="UniProtKB-EC"/>
</dbReference>
<dbReference type="SMART" id="SM00847">
    <property type="entry name" value="HA2"/>
    <property type="match status" value="1"/>
</dbReference>
<evidence type="ECO:0000256" key="3">
    <source>
        <dbReference type="ARBA" id="ARBA00022801"/>
    </source>
</evidence>
<dbReference type="GO" id="GO:0016787">
    <property type="term" value="F:hydrolase activity"/>
    <property type="evidence" value="ECO:0007669"/>
    <property type="project" value="UniProtKB-KW"/>
</dbReference>
<dbReference type="OrthoDB" id="10253254at2759"/>
<name>A0A8S1F1D6_9PELO</name>
<feature type="domain" description="Helicase ATP-binding" evidence="8">
    <location>
        <begin position="145"/>
        <end position="312"/>
    </location>
</feature>
<feature type="compositionally biased region" description="Basic residues" evidence="7">
    <location>
        <begin position="67"/>
        <end position="78"/>
    </location>
</feature>
<dbReference type="Proteomes" id="UP000494206">
    <property type="component" value="Unassembled WGS sequence"/>
</dbReference>
<keyword evidence="3" id="KW-0378">Hydrolase</keyword>
<dbReference type="InterPro" id="IPR027417">
    <property type="entry name" value="P-loop_NTPase"/>
</dbReference>
<dbReference type="GO" id="GO:0005730">
    <property type="term" value="C:nucleolus"/>
    <property type="evidence" value="ECO:0007669"/>
    <property type="project" value="TreeGrafter"/>
</dbReference>
<feature type="domain" description="Helicase C-terminal" evidence="9">
    <location>
        <begin position="331"/>
        <end position="511"/>
    </location>
</feature>
<gene>
    <name evidence="10" type="ORF">CBOVIS_LOCUS9348</name>
</gene>
<dbReference type="SMART" id="SM00487">
    <property type="entry name" value="DEXDc"/>
    <property type="match status" value="1"/>
</dbReference>
<dbReference type="InterPro" id="IPR001650">
    <property type="entry name" value="Helicase_C-like"/>
</dbReference>
<accession>A0A8S1F1D6</accession>
<dbReference type="SUPFAM" id="SSF52540">
    <property type="entry name" value="P-loop containing nucleoside triphosphate hydrolases"/>
    <property type="match status" value="1"/>
</dbReference>
<evidence type="ECO:0000256" key="4">
    <source>
        <dbReference type="ARBA" id="ARBA00022806"/>
    </source>
</evidence>
<feature type="compositionally biased region" description="Basic and acidic residues" evidence="7">
    <location>
        <begin position="79"/>
        <end position="98"/>
    </location>
</feature>
<dbReference type="Pfam" id="PF07717">
    <property type="entry name" value="OB_NTP_bind"/>
    <property type="match status" value="1"/>
</dbReference>
<keyword evidence="4" id="KW-0347">Helicase</keyword>
<dbReference type="Pfam" id="PF00270">
    <property type="entry name" value="DEAD"/>
    <property type="match status" value="1"/>
</dbReference>
<dbReference type="AlphaFoldDB" id="A0A8S1F1D6"/>
<sequence>MKIKHKFAMWKMKKLNGERPRQIVKNQPTLIGGPNDNGTKRSAVDERISTTVEKSIQTNSEGESTKTKKKRRRKRKKRDRGEQFADAEMISKKLEQQHQQKRMNGEMKPMMLNGKRRESEPATPLKREKFTRGQLPIDLVEHQIMLELARNETLIIVGETGSGKSTQIPQMCCRVPVCATRAIGVTQPRRVAAVSLANRVAIEMATNVGKTVGYHVRFENVTGPETKIEYMTDGVVLRKSLMSPLLEHYSTIIIDEAHERSLHTDVLMCILRQCQVQRRGTENPLRLIIMSATLQAQKFCEYFNNAKAILVKGRTFPIEMYYSIAKSSSDYVYNAIVAIKSVHLSEPSGHDVLVFLTGSEEIEAVANRLHEMNASLPPTCDVIMPVPLYAALRPDQQKLAFRPAPKGTRKVILSTNIAETSVTIPGVRVVIDSGKVKTKRFNAIDRVDILKVHNVSKAQARQRAGRAGRDAPGKCYRLFAKSEFDEFDDDNMPEIQRSNLASTFLELMKLGMKNPHRLRLIHPPDAANIDAALIELVSLSAIRPLNSDYSKFALTDTGELYCKYPLPPDHSRVLIQAQKHDCMMEAIKIIAAMQTESIWCAATPTQKTDDEYERIRRRYETKEGDHVTMLKLILASNQFFDELNKKTMRDSRFANSDVALQREYHAAIRQFCDDNMINEQHLKTASLIEEQLVEIARESRVAFSTCGADFGRLRKALALGLFMNSCEYDRQEDRYRLMINPAITVQIHPSSCLARSKPSCIVFSQLMRTTDLYAMQVTLIDADWVRPLISAYKKLRSARGEATPPTTSNAAKRVKHC</sequence>
<protein>
    <recommendedName>
        <fullName evidence="1">RNA helicase</fullName>
        <ecNumber evidence="1">3.6.4.13</ecNumber>
    </recommendedName>
</protein>
<keyword evidence="5" id="KW-0067">ATP-binding</keyword>
<evidence type="ECO:0000256" key="5">
    <source>
        <dbReference type="ARBA" id="ARBA00022840"/>
    </source>
</evidence>
<feature type="compositionally biased region" description="Polar residues" evidence="7">
    <location>
        <begin position="49"/>
        <end position="62"/>
    </location>
</feature>
<dbReference type="PROSITE" id="PS00690">
    <property type="entry name" value="DEAH_ATP_HELICASE"/>
    <property type="match status" value="1"/>
</dbReference>
<dbReference type="InterPro" id="IPR011545">
    <property type="entry name" value="DEAD/DEAH_box_helicase_dom"/>
</dbReference>
<evidence type="ECO:0000256" key="1">
    <source>
        <dbReference type="ARBA" id="ARBA00012552"/>
    </source>
</evidence>
<evidence type="ECO:0000259" key="8">
    <source>
        <dbReference type="PROSITE" id="PS51192"/>
    </source>
</evidence>
<feature type="region of interest" description="Disordered" evidence="7">
    <location>
        <begin position="25"/>
        <end position="102"/>
    </location>
</feature>
<dbReference type="InterPro" id="IPR002464">
    <property type="entry name" value="DNA/RNA_helicase_DEAH_CS"/>
</dbReference>
<evidence type="ECO:0000313" key="11">
    <source>
        <dbReference type="Proteomes" id="UP000494206"/>
    </source>
</evidence>
<dbReference type="InterPro" id="IPR014001">
    <property type="entry name" value="Helicase_ATP-bd"/>
</dbReference>
<keyword evidence="2" id="KW-0547">Nucleotide-binding</keyword>
<dbReference type="Pfam" id="PF00271">
    <property type="entry name" value="Helicase_C"/>
    <property type="match status" value="1"/>
</dbReference>
<proteinExistence type="predicted"/>
<dbReference type="PANTHER" id="PTHR18934">
    <property type="entry name" value="ATP-DEPENDENT RNA HELICASE"/>
    <property type="match status" value="1"/>
</dbReference>
<dbReference type="PROSITE" id="PS51194">
    <property type="entry name" value="HELICASE_CTER"/>
    <property type="match status" value="1"/>
</dbReference>
<dbReference type="GO" id="GO:0005524">
    <property type="term" value="F:ATP binding"/>
    <property type="evidence" value="ECO:0007669"/>
    <property type="project" value="UniProtKB-KW"/>
</dbReference>
<organism evidence="10 11">
    <name type="scientific">Caenorhabditis bovis</name>
    <dbReference type="NCBI Taxonomy" id="2654633"/>
    <lineage>
        <taxon>Eukaryota</taxon>
        <taxon>Metazoa</taxon>
        <taxon>Ecdysozoa</taxon>
        <taxon>Nematoda</taxon>
        <taxon>Chromadorea</taxon>
        <taxon>Rhabditida</taxon>
        <taxon>Rhabditina</taxon>
        <taxon>Rhabditomorpha</taxon>
        <taxon>Rhabditoidea</taxon>
        <taxon>Rhabditidae</taxon>
        <taxon>Peloderinae</taxon>
        <taxon>Caenorhabditis</taxon>
    </lineage>
</organism>
<comment type="caution">
    <text evidence="10">The sequence shown here is derived from an EMBL/GenBank/DDBJ whole genome shotgun (WGS) entry which is preliminary data.</text>
</comment>